<feature type="compositionally biased region" description="Pro residues" evidence="6">
    <location>
        <begin position="443"/>
        <end position="457"/>
    </location>
</feature>
<gene>
    <name evidence="8" type="primary">Pipox-L2</name>
    <name evidence="8" type="ORF">Hamer_G010710</name>
</gene>
<dbReference type="GO" id="GO:0050031">
    <property type="term" value="F:L-pipecolate oxidase activity"/>
    <property type="evidence" value="ECO:0007669"/>
    <property type="project" value="TreeGrafter"/>
</dbReference>
<organism evidence="8 9">
    <name type="scientific">Homarus americanus</name>
    <name type="common">American lobster</name>
    <dbReference type="NCBI Taxonomy" id="6706"/>
    <lineage>
        <taxon>Eukaryota</taxon>
        <taxon>Metazoa</taxon>
        <taxon>Ecdysozoa</taxon>
        <taxon>Arthropoda</taxon>
        <taxon>Crustacea</taxon>
        <taxon>Multicrustacea</taxon>
        <taxon>Malacostraca</taxon>
        <taxon>Eumalacostraca</taxon>
        <taxon>Eucarida</taxon>
        <taxon>Decapoda</taxon>
        <taxon>Pleocyemata</taxon>
        <taxon>Astacidea</taxon>
        <taxon>Nephropoidea</taxon>
        <taxon>Nephropidae</taxon>
        <taxon>Homarus</taxon>
    </lineage>
</organism>
<evidence type="ECO:0000313" key="8">
    <source>
        <dbReference type="EMBL" id="KAG7153397.1"/>
    </source>
</evidence>
<accession>A0A8J5MJD8</accession>
<evidence type="ECO:0000256" key="2">
    <source>
        <dbReference type="ARBA" id="ARBA00010989"/>
    </source>
</evidence>
<dbReference type="SUPFAM" id="SSF51905">
    <property type="entry name" value="FAD/NAD(P)-binding domain"/>
    <property type="match status" value="1"/>
</dbReference>
<comment type="cofactor">
    <cofactor evidence="1">
        <name>FAD</name>
        <dbReference type="ChEBI" id="CHEBI:57692"/>
    </cofactor>
</comment>
<dbReference type="InterPro" id="IPR006076">
    <property type="entry name" value="FAD-dep_OxRdtase"/>
</dbReference>
<dbReference type="GO" id="GO:0005777">
    <property type="term" value="C:peroxisome"/>
    <property type="evidence" value="ECO:0007669"/>
    <property type="project" value="TreeGrafter"/>
</dbReference>
<feature type="domain" description="FAD dependent oxidoreductase" evidence="7">
    <location>
        <begin position="8"/>
        <end position="359"/>
    </location>
</feature>
<dbReference type="PANTHER" id="PTHR10961:SF46">
    <property type="entry name" value="PEROXISOMAL SARCOSINE OXIDASE"/>
    <property type="match status" value="1"/>
</dbReference>
<feature type="compositionally biased region" description="Low complexity" evidence="6">
    <location>
        <begin position="432"/>
        <end position="442"/>
    </location>
</feature>
<evidence type="ECO:0000256" key="1">
    <source>
        <dbReference type="ARBA" id="ARBA00001974"/>
    </source>
</evidence>
<keyword evidence="9" id="KW-1185">Reference proteome</keyword>
<dbReference type="Pfam" id="PF01266">
    <property type="entry name" value="DAO"/>
    <property type="match status" value="1"/>
</dbReference>
<comment type="similarity">
    <text evidence="2">Belongs to the MSOX/MTOX family.</text>
</comment>
<protein>
    <submittedName>
        <fullName evidence="8">Peroxisomal sarcosine oxidase-like 2</fullName>
    </submittedName>
</protein>
<dbReference type="GO" id="GO:0050660">
    <property type="term" value="F:flavin adenine dinucleotide binding"/>
    <property type="evidence" value="ECO:0007669"/>
    <property type="project" value="InterPro"/>
</dbReference>
<evidence type="ECO:0000256" key="3">
    <source>
        <dbReference type="ARBA" id="ARBA00022630"/>
    </source>
</evidence>
<feature type="compositionally biased region" description="Pro residues" evidence="6">
    <location>
        <begin position="389"/>
        <end position="402"/>
    </location>
</feature>
<keyword evidence="4" id="KW-0274">FAD</keyword>
<dbReference type="GO" id="GO:0008115">
    <property type="term" value="F:sarcosine oxidase activity"/>
    <property type="evidence" value="ECO:0007669"/>
    <property type="project" value="TreeGrafter"/>
</dbReference>
<dbReference type="InterPro" id="IPR036188">
    <property type="entry name" value="FAD/NAD-bd_sf"/>
</dbReference>
<dbReference type="GO" id="GO:0033514">
    <property type="term" value="P:L-lysine catabolic process to acetyl-CoA via L-pipecolate"/>
    <property type="evidence" value="ECO:0007669"/>
    <property type="project" value="TreeGrafter"/>
</dbReference>
<dbReference type="SUPFAM" id="SSF54373">
    <property type="entry name" value="FAD-linked reductases, C-terminal domain"/>
    <property type="match status" value="1"/>
</dbReference>
<dbReference type="InterPro" id="IPR045170">
    <property type="entry name" value="MTOX"/>
</dbReference>
<reference evidence="8" key="1">
    <citation type="journal article" date="2021" name="Sci. Adv.">
        <title>The American lobster genome reveals insights on longevity, neural, and immune adaptations.</title>
        <authorList>
            <person name="Polinski J.M."/>
            <person name="Zimin A.V."/>
            <person name="Clark K.F."/>
            <person name="Kohn A.B."/>
            <person name="Sadowski N."/>
            <person name="Timp W."/>
            <person name="Ptitsyn A."/>
            <person name="Khanna P."/>
            <person name="Romanova D.Y."/>
            <person name="Williams P."/>
            <person name="Greenwood S.J."/>
            <person name="Moroz L.L."/>
            <person name="Walt D.R."/>
            <person name="Bodnar A.G."/>
        </authorList>
    </citation>
    <scope>NUCLEOTIDE SEQUENCE</scope>
    <source>
        <strain evidence="8">GMGI-L3</strain>
    </source>
</reference>
<feature type="region of interest" description="Disordered" evidence="6">
    <location>
        <begin position="384"/>
        <end position="485"/>
    </location>
</feature>
<evidence type="ECO:0000313" key="9">
    <source>
        <dbReference type="Proteomes" id="UP000747542"/>
    </source>
</evidence>
<dbReference type="EMBL" id="JAHLQT010047199">
    <property type="protein sequence ID" value="KAG7153397.1"/>
    <property type="molecule type" value="Genomic_DNA"/>
</dbReference>
<dbReference type="Gene3D" id="3.50.50.60">
    <property type="entry name" value="FAD/NAD(P)-binding domain"/>
    <property type="match status" value="1"/>
</dbReference>
<sequence>MTEILEADVVVVGAGVHGSSAALHLARAGRITILLDQFPLPHSRGSSHGQSRIIRQANYGIPALTTIMTDAVTHWRRIQDQAGETLIRPSSMLLLAEGHQRALMERVANSVKQGGHQPLWLTPQHVNHKYGVKTSPDSLALLDPSAGVLMADKCVAALQRLFREAGGRIVDTWPVDDVQVAADETVRVTGRRGVVKAEAAVLCPGPWAGPLLAKLGVHIPLRVEKISVFYWRIKDPANNTTTTTIFVDLKPSGHFYGLPELEYPGLMKLVLHTGPEVQPDQRDQVNSEKVKEAVKKYVKEKFPFLHPEPALEESCMYTWTPDEEFVVDRHPKHKNIVFCCGFSGTGFKIAPTIGENLCRLVLGHPTLHDLSAFSASRFSPRTTYIATAAPPPSPTQQLPPHPNNTATATPPHPTPPTQQLPPHPTNTATAIPSHPTNTATATPPHPTPPTQQLPPYPTNTATATPPHPTPPTQQLPPHPTNTATATQGNRCQTLLTGYHHPHRLVLHHSHPSYKLKHFQSYFS</sequence>
<dbReference type="Gene3D" id="3.30.9.10">
    <property type="entry name" value="D-Amino Acid Oxidase, subunit A, domain 2"/>
    <property type="match status" value="1"/>
</dbReference>
<keyword evidence="5" id="KW-0560">Oxidoreductase</keyword>
<comment type="caution">
    <text evidence="8">The sequence shown here is derived from an EMBL/GenBank/DDBJ whole genome shotgun (WGS) entry which is preliminary data.</text>
</comment>
<proteinExistence type="inferred from homology"/>
<name>A0A8J5MJD8_HOMAM</name>
<evidence type="ECO:0000256" key="4">
    <source>
        <dbReference type="ARBA" id="ARBA00022827"/>
    </source>
</evidence>
<dbReference type="NCBIfam" id="NF008425">
    <property type="entry name" value="PRK11259.1"/>
    <property type="match status" value="1"/>
</dbReference>
<dbReference type="PANTHER" id="PTHR10961">
    <property type="entry name" value="PEROXISOMAL SARCOSINE OXIDASE"/>
    <property type="match status" value="1"/>
</dbReference>
<evidence type="ECO:0000259" key="7">
    <source>
        <dbReference type="Pfam" id="PF01266"/>
    </source>
</evidence>
<dbReference type="AlphaFoldDB" id="A0A8J5MJD8"/>
<keyword evidence="3" id="KW-0285">Flavoprotein</keyword>
<evidence type="ECO:0000256" key="6">
    <source>
        <dbReference type="SAM" id="MobiDB-lite"/>
    </source>
</evidence>
<feature type="compositionally biased region" description="Pro residues" evidence="6">
    <location>
        <begin position="410"/>
        <end position="424"/>
    </location>
</feature>
<dbReference type="Proteomes" id="UP000747542">
    <property type="component" value="Unassembled WGS sequence"/>
</dbReference>
<feature type="compositionally biased region" description="Pro residues" evidence="6">
    <location>
        <begin position="465"/>
        <end position="479"/>
    </location>
</feature>
<dbReference type="PRINTS" id="PR01217">
    <property type="entry name" value="PRICHEXTENSN"/>
</dbReference>
<evidence type="ECO:0000256" key="5">
    <source>
        <dbReference type="ARBA" id="ARBA00023002"/>
    </source>
</evidence>